<dbReference type="Pfam" id="PF17406">
    <property type="entry name" value="Nrap_D5"/>
    <property type="match status" value="1"/>
</dbReference>
<evidence type="ECO:0000259" key="4">
    <source>
        <dbReference type="Pfam" id="PF17405"/>
    </source>
</evidence>
<dbReference type="Proteomes" id="UP000492821">
    <property type="component" value="Unassembled WGS sequence"/>
</dbReference>
<evidence type="ECO:0000313" key="7">
    <source>
        <dbReference type="Proteomes" id="UP000492821"/>
    </source>
</evidence>
<dbReference type="PANTHER" id="PTHR17972:SF0">
    <property type="entry name" value="NUCLEOLAR PROTEIN 6"/>
    <property type="match status" value="1"/>
</dbReference>
<dbReference type="GO" id="GO:0032545">
    <property type="term" value="C:CURI complex"/>
    <property type="evidence" value="ECO:0007669"/>
    <property type="project" value="TreeGrafter"/>
</dbReference>
<dbReference type="AlphaFoldDB" id="A0A7E4VZY5"/>
<dbReference type="GO" id="GO:0006364">
    <property type="term" value="P:rRNA processing"/>
    <property type="evidence" value="ECO:0007669"/>
    <property type="project" value="TreeGrafter"/>
</dbReference>
<dbReference type="Pfam" id="PF17405">
    <property type="entry name" value="Nrap_D4"/>
    <property type="match status" value="1"/>
</dbReference>
<comment type="subcellular location">
    <subcellularLocation>
        <location evidence="1">Nucleus</location>
        <location evidence="1">Nucleolus</location>
    </subcellularLocation>
</comment>
<evidence type="ECO:0000313" key="8">
    <source>
        <dbReference type="WBParaSite" id="Pan_g5431.t1"/>
    </source>
</evidence>
<dbReference type="InterPro" id="IPR005554">
    <property type="entry name" value="NOL6/Upt22"/>
</dbReference>
<name>A0A7E4VZY5_PANRE</name>
<dbReference type="Gene3D" id="3.30.70.3030">
    <property type="match status" value="1"/>
</dbReference>
<proteinExistence type="inferred from homology"/>
<dbReference type="InterPro" id="IPR035368">
    <property type="entry name" value="Nrap_D3"/>
</dbReference>
<dbReference type="GO" id="GO:0034456">
    <property type="term" value="C:UTP-C complex"/>
    <property type="evidence" value="ECO:0007669"/>
    <property type="project" value="TreeGrafter"/>
</dbReference>
<evidence type="ECO:0000256" key="1">
    <source>
        <dbReference type="RuleBase" id="RU364032"/>
    </source>
</evidence>
<dbReference type="PANTHER" id="PTHR17972">
    <property type="entry name" value="NUCLEOLAR RNA-ASSOCIATED PROTEIN"/>
    <property type="match status" value="1"/>
</dbReference>
<organism evidence="7 8">
    <name type="scientific">Panagrellus redivivus</name>
    <name type="common">Microworm</name>
    <dbReference type="NCBI Taxonomy" id="6233"/>
    <lineage>
        <taxon>Eukaryota</taxon>
        <taxon>Metazoa</taxon>
        <taxon>Ecdysozoa</taxon>
        <taxon>Nematoda</taxon>
        <taxon>Chromadorea</taxon>
        <taxon>Rhabditida</taxon>
        <taxon>Tylenchina</taxon>
        <taxon>Panagrolaimomorpha</taxon>
        <taxon>Panagrolaimoidea</taxon>
        <taxon>Panagrolaimidae</taxon>
        <taxon>Panagrellus</taxon>
    </lineage>
</organism>
<keyword evidence="1" id="KW-0539">Nucleus</keyword>
<dbReference type="InterPro" id="IPR035371">
    <property type="entry name" value="Nrap_D6"/>
</dbReference>
<reference evidence="7" key="1">
    <citation type="journal article" date="2013" name="Genetics">
        <title>The draft genome and transcriptome of Panagrellus redivivus are shaped by the harsh demands of a free-living lifestyle.</title>
        <authorList>
            <person name="Srinivasan J."/>
            <person name="Dillman A.R."/>
            <person name="Macchietto M.G."/>
            <person name="Heikkinen L."/>
            <person name="Lakso M."/>
            <person name="Fracchia K.M."/>
            <person name="Antoshechkin I."/>
            <person name="Mortazavi A."/>
            <person name="Wong G."/>
            <person name="Sternberg P.W."/>
        </authorList>
    </citation>
    <scope>NUCLEOTIDE SEQUENCE [LARGE SCALE GENOMIC DNA]</scope>
    <source>
        <strain evidence="7">MT8872</strain>
    </source>
</reference>
<feature type="domain" description="Nrap protein" evidence="5">
    <location>
        <begin position="531"/>
        <end position="686"/>
    </location>
</feature>
<dbReference type="GO" id="GO:0006409">
    <property type="term" value="P:tRNA export from nucleus"/>
    <property type="evidence" value="ECO:0007669"/>
    <property type="project" value="TreeGrafter"/>
</dbReference>
<accession>A0A7E4VZY5</accession>
<sequence>MKPKSAKTTTAKAPKQPQAAKHPKKKPQKAAKPVEEAKENETVTSSPTTPEPQSKSSSKIDLRSVWKAKNQKKQKPAIPDVFLVGEEPAVEEKLHKTAANPIAKRKAKKDVKKVPETLPPVRGGTFRELISKKLDEEMDVDEQPETTPQSDWLLAYDQFISILFPKKDVNGKKMTLEAFVAKAATTLETAWAGRVVEFAIFDTGFRRGSTQNLLIGVRLTTRWSISTTQGPVANQPEAQAFRQFYGEQSELRKMLDGSICEAVVWFDENSKGATHRRSEVLVSIAKAVLNKHVSPVKASLRRLDFGNIYTPAVEYNPISEAFERLSTAIRGLKDLPLTVSDVNCTSAFWRRTEPFPPIGRFCHYGSKWSASEVMEDGVARIVDAKTPKTAGKDDDEAEEPVDSKLITNLHTPFFTAALPVMLTLEHSAKFGDTFQIMNKFKVAFYIEIAERLRNESLFFTVPTDNCLYVVIDNIAFKVEIGQGKEIALAKRLETEKKTAQLPPGVDWRTLKHKIEYLPQMSTQIQGLVQRFTAFGPTCQLLKRFFAAHCLLEHFEDVAVELIVAATFLKLDAERGWPPMDHMAGFTQCLSLLATHDFAKEPLFIDFNGELTEEKMAEHTNTFLATRPILPPLVIYTSDDDSGIRFTRSGPELPVFSRAVDLATNALVIIRKHIECVVNMDASKLLTSSMDGYDAIIQLDHSTVVFSQNHFNSAKASAAKFDKKPFKKLLPVVNFNPVSEFHAELKRTLNDFALFFYDRYGGQKIGVMFRPSFVAPIGFKASNQLSCRKRDESDESKFFLNKAEFTETVRIIGKGVVHAVTLKGGEIL</sequence>
<feature type="compositionally biased region" description="Low complexity" evidence="2">
    <location>
        <begin position="1"/>
        <end position="20"/>
    </location>
</feature>
<feature type="domain" description="Nrap protein" evidence="6">
    <location>
        <begin position="690"/>
        <end position="818"/>
    </location>
</feature>
<feature type="region of interest" description="Disordered" evidence="2">
    <location>
        <begin position="1"/>
        <end position="76"/>
    </location>
</feature>
<dbReference type="GO" id="GO:0003723">
    <property type="term" value="F:RNA binding"/>
    <property type="evidence" value="ECO:0007669"/>
    <property type="project" value="UniProtKB-KW"/>
</dbReference>
<dbReference type="InterPro" id="IPR035370">
    <property type="entry name" value="Nrap_D5"/>
</dbReference>
<comment type="similarity">
    <text evidence="1">Belongs to the NRAP family.</text>
</comment>
<dbReference type="GO" id="GO:0032040">
    <property type="term" value="C:small-subunit processome"/>
    <property type="evidence" value="ECO:0007669"/>
    <property type="project" value="TreeGrafter"/>
</dbReference>
<feature type="domain" description="Nrap protein" evidence="3">
    <location>
        <begin position="175"/>
        <end position="293"/>
    </location>
</feature>
<reference evidence="8" key="2">
    <citation type="submission" date="2020-10" db="UniProtKB">
        <authorList>
            <consortium name="WormBaseParasite"/>
        </authorList>
    </citation>
    <scope>IDENTIFICATION</scope>
</reference>
<protein>
    <recommendedName>
        <fullName evidence="1">Nucleolar protein 6</fullName>
    </recommendedName>
</protein>
<evidence type="ECO:0000256" key="2">
    <source>
        <dbReference type="SAM" id="MobiDB-lite"/>
    </source>
</evidence>
<feature type="compositionally biased region" description="Basic and acidic residues" evidence="2">
    <location>
        <begin position="32"/>
        <end position="41"/>
    </location>
</feature>
<evidence type="ECO:0000259" key="5">
    <source>
        <dbReference type="Pfam" id="PF17406"/>
    </source>
</evidence>
<keyword evidence="1" id="KW-0694">RNA-binding</keyword>
<dbReference type="InterPro" id="IPR035369">
    <property type="entry name" value="Nrap_D4"/>
</dbReference>
<dbReference type="Pfam" id="PF17407">
    <property type="entry name" value="Nrap_D6"/>
    <property type="match status" value="1"/>
</dbReference>
<dbReference type="WBParaSite" id="Pan_g5431.t1">
    <property type="protein sequence ID" value="Pan_g5431.t1"/>
    <property type="gene ID" value="Pan_g5431"/>
</dbReference>
<keyword evidence="7" id="KW-1185">Reference proteome</keyword>
<evidence type="ECO:0000259" key="3">
    <source>
        <dbReference type="Pfam" id="PF17404"/>
    </source>
</evidence>
<feature type="domain" description="Nrap protein" evidence="4">
    <location>
        <begin position="313"/>
        <end position="528"/>
    </location>
</feature>
<feature type="compositionally biased region" description="Low complexity" evidence="2">
    <location>
        <begin position="44"/>
        <end position="57"/>
    </location>
</feature>
<evidence type="ECO:0000259" key="6">
    <source>
        <dbReference type="Pfam" id="PF17407"/>
    </source>
</evidence>
<dbReference type="Pfam" id="PF17404">
    <property type="entry name" value="Nrap_D3"/>
    <property type="match status" value="1"/>
</dbReference>